<evidence type="ECO:0000313" key="2">
    <source>
        <dbReference type="Proteomes" id="UP000298663"/>
    </source>
</evidence>
<proteinExistence type="predicted"/>
<sequence>MATAAAAGKDTATVAMDMVMGTEDMATGYGYGAYGYGGWGHGEWGFRARKGYGWGRRRWDGTGDEIRHSISHISQNSSLNFEDCTWSFTRRDNKNLREICSLKSCIKSLCFRQQTLKPLCLPVSLC</sequence>
<dbReference type="EMBL" id="AZBU02000004">
    <property type="protein sequence ID" value="TKR79918.1"/>
    <property type="molecule type" value="Genomic_DNA"/>
</dbReference>
<protein>
    <submittedName>
        <fullName evidence="1">Uncharacterized protein</fullName>
    </submittedName>
</protein>
<evidence type="ECO:0000313" key="1">
    <source>
        <dbReference type="EMBL" id="TKR79918.1"/>
    </source>
</evidence>
<name>A0A4U5NAR9_STECR</name>
<organism evidence="1 2">
    <name type="scientific">Steinernema carpocapsae</name>
    <name type="common">Entomopathogenic nematode</name>
    <dbReference type="NCBI Taxonomy" id="34508"/>
    <lineage>
        <taxon>Eukaryota</taxon>
        <taxon>Metazoa</taxon>
        <taxon>Ecdysozoa</taxon>
        <taxon>Nematoda</taxon>
        <taxon>Chromadorea</taxon>
        <taxon>Rhabditida</taxon>
        <taxon>Tylenchina</taxon>
        <taxon>Panagrolaimomorpha</taxon>
        <taxon>Strongyloidoidea</taxon>
        <taxon>Steinernematidae</taxon>
        <taxon>Steinernema</taxon>
    </lineage>
</organism>
<reference evidence="1 2" key="2">
    <citation type="journal article" date="2019" name="G3 (Bethesda)">
        <title>Hybrid Assembly of the Genome of the Entomopathogenic Nematode Steinernema carpocapsae Identifies the X-Chromosome.</title>
        <authorList>
            <person name="Serra L."/>
            <person name="Macchietto M."/>
            <person name="Macias-Munoz A."/>
            <person name="McGill C.J."/>
            <person name="Rodriguez I.M."/>
            <person name="Rodriguez B."/>
            <person name="Murad R."/>
            <person name="Mortazavi A."/>
        </authorList>
    </citation>
    <scope>NUCLEOTIDE SEQUENCE [LARGE SCALE GENOMIC DNA]</scope>
    <source>
        <strain evidence="1 2">ALL</strain>
    </source>
</reference>
<comment type="caution">
    <text evidence="1">The sequence shown here is derived from an EMBL/GenBank/DDBJ whole genome shotgun (WGS) entry which is preliminary data.</text>
</comment>
<accession>A0A4U5NAR9</accession>
<keyword evidence="2" id="KW-1185">Reference proteome</keyword>
<dbReference type="AlphaFoldDB" id="A0A4U5NAR9"/>
<gene>
    <name evidence="1" type="ORF">L596_014068</name>
</gene>
<reference evidence="1 2" key="1">
    <citation type="journal article" date="2015" name="Genome Biol.">
        <title>Comparative genomics of Steinernema reveals deeply conserved gene regulatory networks.</title>
        <authorList>
            <person name="Dillman A.R."/>
            <person name="Macchietto M."/>
            <person name="Porter C.F."/>
            <person name="Rogers A."/>
            <person name="Williams B."/>
            <person name="Antoshechkin I."/>
            <person name="Lee M.M."/>
            <person name="Goodwin Z."/>
            <person name="Lu X."/>
            <person name="Lewis E.E."/>
            <person name="Goodrich-Blair H."/>
            <person name="Stock S.P."/>
            <person name="Adams B.J."/>
            <person name="Sternberg P.W."/>
            <person name="Mortazavi A."/>
        </authorList>
    </citation>
    <scope>NUCLEOTIDE SEQUENCE [LARGE SCALE GENOMIC DNA]</scope>
    <source>
        <strain evidence="1 2">ALL</strain>
    </source>
</reference>
<dbReference type="Proteomes" id="UP000298663">
    <property type="component" value="Unassembled WGS sequence"/>
</dbReference>